<dbReference type="InterPro" id="IPR035923">
    <property type="entry name" value="TT1751-like_sf"/>
</dbReference>
<dbReference type="SUPFAM" id="SSF103247">
    <property type="entry name" value="TT1751-like"/>
    <property type="match status" value="1"/>
</dbReference>
<evidence type="ECO:0000313" key="3">
    <source>
        <dbReference type="Proteomes" id="UP001549184"/>
    </source>
</evidence>
<protein>
    <submittedName>
        <fullName evidence="2">Uncharacterized protein (DUF302 family)</fullName>
    </submittedName>
</protein>
<name>A0ABV2JVE0_9GAMM</name>
<dbReference type="PANTHER" id="PTHR38342:SF2">
    <property type="entry name" value="INNER MEMBRANE OR EXPORTED"/>
    <property type="match status" value="1"/>
</dbReference>
<reference evidence="2 3" key="1">
    <citation type="submission" date="2024-06" db="EMBL/GenBank/DDBJ databases">
        <title>Sorghum-associated microbial communities from plants grown in Nebraska, USA.</title>
        <authorList>
            <person name="Schachtman D."/>
        </authorList>
    </citation>
    <scope>NUCLEOTIDE SEQUENCE [LARGE SCALE GENOMIC DNA]</scope>
    <source>
        <strain evidence="2 3">1073</strain>
    </source>
</reference>
<keyword evidence="3" id="KW-1185">Reference proteome</keyword>
<accession>A0ABV2JVE0</accession>
<evidence type="ECO:0000259" key="1">
    <source>
        <dbReference type="Pfam" id="PF03625"/>
    </source>
</evidence>
<feature type="domain" description="DUF302" evidence="1">
    <location>
        <begin position="43"/>
        <end position="104"/>
    </location>
</feature>
<dbReference type="EMBL" id="JBEPMU010000002">
    <property type="protein sequence ID" value="MET3651814.1"/>
    <property type="molecule type" value="Genomic_DNA"/>
</dbReference>
<comment type="caution">
    <text evidence="2">The sequence shown here is derived from an EMBL/GenBank/DDBJ whole genome shotgun (WGS) entry which is preliminary data.</text>
</comment>
<evidence type="ECO:0000313" key="2">
    <source>
        <dbReference type="EMBL" id="MET3651814.1"/>
    </source>
</evidence>
<dbReference type="Gene3D" id="3.30.310.70">
    <property type="entry name" value="TT1751-like domain"/>
    <property type="match status" value="1"/>
</dbReference>
<sequence length="137" mass="14381">MSMSSPSDNGIVQFRSPFDVATTIGKIRDALQAHGIAVFAHLDFSGDAARAGLTMQAEQMLIFGNPKGGTPLMQKEPRAGLDLPLKALVWDDGQGATWIACNAPEYIIARHGLPDAMAANLAGPLALLKQIASEPAA</sequence>
<gene>
    <name evidence="2" type="ORF">ABIC75_001536</name>
</gene>
<organism evidence="2 3">
    <name type="scientific">Dyella japonica</name>
    <dbReference type="NCBI Taxonomy" id="231455"/>
    <lineage>
        <taxon>Bacteria</taxon>
        <taxon>Pseudomonadati</taxon>
        <taxon>Pseudomonadota</taxon>
        <taxon>Gammaproteobacteria</taxon>
        <taxon>Lysobacterales</taxon>
        <taxon>Rhodanobacteraceae</taxon>
        <taxon>Dyella</taxon>
    </lineage>
</organism>
<proteinExistence type="predicted"/>
<dbReference type="CDD" id="cd14797">
    <property type="entry name" value="DUF302"/>
    <property type="match status" value="1"/>
</dbReference>
<dbReference type="Proteomes" id="UP001549184">
    <property type="component" value="Unassembled WGS sequence"/>
</dbReference>
<dbReference type="InterPro" id="IPR005180">
    <property type="entry name" value="DUF302"/>
</dbReference>
<dbReference type="PANTHER" id="PTHR38342">
    <property type="entry name" value="SLR5037 PROTEIN"/>
    <property type="match status" value="1"/>
</dbReference>
<dbReference type="Pfam" id="PF03625">
    <property type="entry name" value="DUF302"/>
    <property type="match status" value="1"/>
</dbReference>